<dbReference type="GO" id="GO:0003677">
    <property type="term" value="F:DNA binding"/>
    <property type="evidence" value="ECO:0007669"/>
    <property type="project" value="UniProtKB-KW"/>
</dbReference>
<evidence type="ECO:0000313" key="4">
    <source>
        <dbReference type="EMBL" id="MBE1459046.1"/>
    </source>
</evidence>
<sequence>MTRLVEIDLERGRYADLVPLLEQLVEERPLDERLCTQLMIALDRLGRAQDALDAYQRIRERMAAELGMDPSPVLEREMRRILERTE</sequence>
<keyword evidence="5" id="KW-1185">Reference proteome</keyword>
<dbReference type="Gene3D" id="1.25.40.10">
    <property type="entry name" value="Tetratricopeptide repeat domain"/>
    <property type="match status" value="1"/>
</dbReference>
<dbReference type="Proteomes" id="UP000598217">
    <property type="component" value="Unassembled WGS sequence"/>
</dbReference>
<keyword evidence="4" id="KW-0238">DNA-binding</keyword>
<evidence type="ECO:0000256" key="1">
    <source>
        <dbReference type="ARBA" id="ARBA00023015"/>
    </source>
</evidence>
<dbReference type="PANTHER" id="PTHR35807">
    <property type="entry name" value="TRANSCRIPTIONAL REGULATOR REDD-RELATED"/>
    <property type="match status" value="1"/>
</dbReference>
<reference evidence="4 5" key="1">
    <citation type="submission" date="2020-10" db="EMBL/GenBank/DDBJ databases">
        <title>Sequencing the genomes of 1000 actinobacteria strains.</title>
        <authorList>
            <person name="Klenk H.-P."/>
        </authorList>
    </citation>
    <scope>NUCLEOTIDE SEQUENCE [LARGE SCALE GENOMIC DNA]</scope>
    <source>
        <strain evidence="4 5">DSM 45157</strain>
    </source>
</reference>
<feature type="domain" description="Bacterial transcriptional activator" evidence="3">
    <location>
        <begin position="1"/>
        <end position="82"/>
    </location>
</feature>
<keyword evidence="1" id="KW-0805">Transcription regulation</keyword>
<evidence type="ECO:0000259" key="3">
    <source>
        <dbReference type="SMART" id="SM01043"/>
    </source>
</evidence>
<dbReference type="PANTHER" id="PTHR35807:SF1">
    <property type="entry name" value="TRANSCRIPTIONAL REGULATOR REDD"/>
    <property type="match status" value="1"/>
</dbReference>
<dbReference type="Pfam" id="PF03704">
    <property type="entry name" value="BTAD"/>
    <property type="match status" value="1"/>
</dbReference>
<comment type="caution">
    <text evidence="4">The sequence shown here is derived from an EMBL/GenBank/DDBJ whole genome shotgun (WGS) entry which is preliminary data.</text>
</comment>
<gene>
    <name evidence="4" type="ORF">H4W79_003260</name>
</gene>
<dbReference type="SUPFAM" id="SSF48452">
    <property type="entry name" value="TPR-like"/>
    <property type="match status" value="1"/>
</dbReference>
<dbReference type="InterPro" id="IPR051677">
    <property type="entry name" value="AfsR-DnrI-RedD_regulator"/>
</dbReference>
<dbReference type="SMART" id="SM01043">
    <property type="entry name" value="BTAD"/>
    <property type="match status" value="1"/>
</dbReference>
<accession>A0ABR9HJ50</accession>
<dbReference type="EMBL" id="JADBDY010000001">
    <property type="protein sequence ID" value="MBE1459046.1"/>
    <property type="molecule type" value="Genomic_DNA"/>
</dbReference>
<evidence type="ECO:0000256" key="2">
    <source>
        <dbReference type="ARBA" id="ARBA00023163"/>
    </source>
</evidence>
<evidence type="ECO:0000313" key="5">
    <source>
        <dbReference type="Proteomes" id="UP000598217"/>
    </source>
</evidence>
<protein>
    <submittedName>
        <fullName evidence="4">DNA-binding SARP family transcriptional activator</fullName>
    </submittedName>
</protein>
<dbReference type="InterPro" id="IPR011990">
    <property type="entry name" value="TPR-like_helical_dom_sf"/>
</dbReference>
<name>A0ABR9HJ50_9ACTN</name>
<keyword evidence="2" id="KW-0804">Transcription</keyword>
<organism evidence="4 5">
    <name type="scientific">Nocardiopsis terrae</name>
    <dbReference type="NCBI Taxonomy" id="372655"/>
    <lineage>
        <taxon>Bacteria</taxon>
        <taxon>Bacillati</taxon>
        <taxon>Actinomycetota</taxon>
        <taxon>Actinomycetes</taxon>
        <taxon>Streptosporangiales</taxon>
        <taxon>Nocardiopsidaceae</taxon>
        <taxon>Nocardiopsis</taxon>
    </lineage>
</organism>
<proteinExistence type="predicted"/>
<dbReference type="InterPro" id="IPR005158">
    <property type="entry name" value="BTAD"/>
</dbReference>